<accession>A0A815Z4P3</accession>
<dbReference type="AlphaFoldDB" id="A0A815Z4P3"/>
<dbReference type="Proteomes" id="UP000663889">
    <property type="component" value="Unassembled WGS sequence"/>
</dbReference>
<evidence type="ECO:0000313" key="1">
    <source>
        <dbReference type="EMBL" id="CAF1577968.1"/>
    </source>
</evidence>
<comment type="caution">
    <text evidence="1">The sequence shown here is derived from an EMBL/GenBank/DDBJ whole genome shotgun (WGS) entry which is preliminary data.</text>
</comment>
<protein>
    <submittedName>
        <fullName evidence="1">Uncharacterized protein</fullName>
    </submittedName>
</protein>
<reference evidence="1" key="1">
    <citation type="submission" date="2021-02" db="EMBL/GenBank/DDBJ databases">
        <authorList>
            <person name="Nowell W R."/>
        </authorList>
    </citation>
    <scope>NUCLEOTIDE SEQUENCE</scope>
</reference>
<name>A0A815Z4P3_9BILA</name>
<feature type="non-terminal residue" evidence="1">
    <location>
        <position position="1"/>
    </location>
</feature>
<sequence length="72" mass="8225">QSKTLSFQIVLQNLQGSQLSKTDFCKKLPAVDPFFCLGSKYTSSNDIACVFERAIKREQQYQQNRMATRCVS</sequence>
<organism evidence="1 2">
    <name type="scientific">Rotaria sordida</name>
    <dbReference type="NCBI Taxonomy" id="392033"/>
    <lineage>
        <taxon>Eukaryota</taxon>
        <taxon>Metazoa</taxon>
        <taxon>Spiralia</taxon>
        <taxon>Gnathifera</taxon>
        <taxon>Rotifera</taxon>
        <taxon>Eurotatoria</taxon>
        <taxon>Bdelloidea</taxon>
        <taxon>Philodinida</taxon>
        <taxon>Philodinidae</taxon>
        <taxon>Rotaria</taxon>
    </lineage>
</organism>
<gene>
    <name evidence="1" type="ORF">SEV965_LOCUS39809</name>
</gene>
<evidence type="ECO:0000313" key="2">
    <source>
        <dbReference type="Proteomes" id="UP000663889"/>
    </source>
</evidence>
<proteinExistence type="predicted"/>
<dbReference type="EMBL" id="CAJNOU010017625">
    <property type="protein sequence ID" value="CAF1577968.1"/>
    <property type="molecule type" value="Genomic_DNA"/>
</dbReference>